<dbReference type="Gene3D" id="3.10.129.10">
    <property type="entry name" value="Hotdog Thioesterase"/>
    <property type="match status" value="1"/>
</dbReference>
<reference evidence="5 6" key="2">
    <citation type="submission" date="2024-02" db="EMBL/GenBank/DDBJ databases">
        <title>The Genome Sequence of Enterococcus sp. DIV0159.</title>
        <authorList>
            <person name="Earl A."/>
            <person name="Manson A."/>
            <person name="Gilmore M."/>
            <person name="Sanders J."/>
            <person name="Shea T."/>
            <person name="Howe W."/>
            <person name="Livny J."/>
            <person name="Cuomo C."/>
            <person name="Neafsey D."/>
            <person name="Birren B."/>
        </authorList>
    </citation>
    <scope>NUCLEOTIDE SEQUENCE [LARGE SCALE GENOMIC DNA]</scope>
    <source>
        <strain evidence="5 6">665A</strain>
    </source>
</reference>
<dbReference type="RefSeq" id="WP_207701375.1">
    <property type="nucleotide sequence ID" value="NZ_JAFREL020000001.1"/>
</dbReference>
<dbReference type="Pfam" id="PF03061">
    <property type="entry name" value="4HBT"/>
    <property type="match status" value="1"/>
</dbReference>
<reference evidence="5 6" key="1">
    <citation type="submission" date="2021-03" db="EMBL/GenBank/DDBJ databases">
        <authorList>
            <person name="Gilmore M.S."/>
            <person name="Schwartzman J."/>
            <person name="Van Tyne D."/>
            <person name="Martin M."/>
            <person name="Earl A.M."/>
            <person name="Manson A.L."/>
            <person name="Straub T."/>
            <person name="Salamzade R."/>
            <person name="Saavedra J."/>
            <person name="Lebreton F."/>
            <person name="Prichula J."/>
            <person name="Schaufler K."/>
            <person name="Gaca A."/>
            <person name="Sgardioli B."/>
            <person name="Wagenaar J."/>
            <person name="Strong T."/>
        </authorList>
    </citation>
    <scope>NUCLEOTIDE SEQUENCE [LARGE SCALE GENOMIC DNA]</scope>
    <source>
        <strain evidence="5 6">665A</strain>
    </source>
</reference>
<evidence type="ECO:0000313" key="5">
    <source>
        <dbReference type="EMBL" id="MEO1769278.1"/>
    </source>
</evidence>
<organism evidence="5 6">
    <name type="scientific">Candidatus Enterococcus ferrettii</name>
    <dbReference type="NCBI Taxonomy" id="2815324"/>
    <lineage>
        <taxon>Bacteria</taxon>
        <taxon>Bacillati</taxon>
        <taxon>Bacillota</taxon>
        <taxon>Bacilli</taxon>
        <taxon>Lactobacillales</taxon>
        <taxon>Enterococcaceae</taxon>
        <taxon>Enterococcus</taxon>
    </lineage>
</organism>
<accession>A0ABV0ENV9</accession>
<dbReference type="EMBL" id="JAFREL020000001">
    <property type="protein sequence ID" value="MEO1769278.1"/>
    <property type="molecule type" value="Genomic_DNA"/>
</dbReference>
<gene>
    <name evidence="5" type="ORF">JZO67_001229</name>
</gene>
<evidence type="ECO:0000259" key="4">
    <source>
        <dbReference type="PROSITE" id="PS51770"/>
    </source>
</evidence>
<dbReference type="SUPFAM" id="SSF54637">
    <property type="entry name" value="Thioesterase/thiol ester dehydrase-isomerase"/>
    <property type="match status" value="1"/>
</dbReference>
<dbReference type="InterPro" id="IPR033120">
    <property type="entry name" value="HOTDOG_ACOT"/>
</dbReference>
<evidence type="ECO:0000256" key="1">
    <source>
        <dbReference type="ARBA" id="ARBA00010458"/>
    </source>
</evidence>
<evidence type="ECO:0000256" key="2">
    <source>
        <dbReference type="ARBA" id="ARBA00022801"/>
    </source>
</evidence>
<comment type="caution">
    <text evidence="5">The sequence shown here is derived from an EMBL/GenBank/DDBJ whole genome shotgun (WGS) entry which is preliminary data.</text>
</comment>
<dbReference type="PANTHER" id="PTHR11049:SF24">
    <property type="entry name" value="CYTOSOLIC ACYL COENZYME A THIOESTER HYDROLASE"/>
    <property type="match status" value="1"/>
</dbReference>
<proteinExistence type="inferred from homology"/>
<keyword evidence="2 3" id="KW-0378">Hydrolase</keyword>
<dbReference type="Proteomes" id="UP000664357">
    <property type="component" value="Unassembled WGS sequence"/>
</dbReference>
<dbReference type="PANTHER" id="PTHR11049">
    <property type="entry name" value="ACYL COENZYME A THIOESTER HYDROLASE"/>
    <property type="match status" value="1"/>
</dbReference>
<name>A0ABV0ENV9_9ENTE</name>
<protein>
    <recommendedName>
        <fullName evidence="4">HotDog ACOT-type domain-containing protein</fullName>
    </recommendedName>
</protein>
<dbReference type="InterPro" id="IPR029069">
    <property type="entry name" value="HotDog_dom_sf"/>
</dbReference>
<comment type="similarity">
    <text evidence="1">Belongs to the acyl coenzyme A hydrolase family.</text>
</comment>
<dbReference type="CDD" id="cd03442">
    <property type="entry name" value="BFIT_BACH"/>
    <property type="match status" value="1"/>
</dbReference>
<sequence length="164" mass="18776">MPTCKETRSVQTHLIMYPHMNMHKALYGGQLMHWMDETAGIAAARFARTSLVTASLDHLDFLLPLHEGHSVCLEAYVSGSGKRSMEVFVKVIGEDLLKSQRYLAATSFLTFTSLDRKITLPDITPESEEEKYICAGYEERRAVRNEKRQESMELTQHVDTRLPW</sequence>
<evidence type="ECO:0000313" key="6">
    <source>
        <dbReference type="Proteomes" id="UP000664357"/>
    </source>
</evidence>
<evidence type="ECO:0000256" key="3">
    <source>
        <dbReference type="PROSITE-ProRule" id="PRU01106"/>
    </source>
</evidence>
<feature type="domain" description="HotDog ACOT-type" evidence="4">
    <location>
        <begin position="5"/>
        <end position="117"/>
    </location>
</feature>
<dbReference type="PROSITE" id="PS51770">
    <property type="entry name" value="HOTDOG_ACOT"/>
    <property type="match status" value="1"/>
</dbReference>
<keyword evidence="6" id="KW-1185">Reference proteome</keyword>
<dbReference type="InterPro" id="IPR006683">
    <property type="entry name" value="Thioestr_dom"/>
</dbReference>
<dbReference type="InterPro" id="IPR040170">
    <property type="entry name" value="Cytosol_ACT"/>
</dbReference>